<feature type="region of interest" description="Disordered" evidence="4">
    <location>
        <begin position="322"/>
        <end position="387"/>
    </location>
</feature>
<feature type="region of interest" description="Disordered" evidence="4">
    <location>
        <begin position="169"/>
        <end position="204"/>
    </location>
</feature>
<evidence type="ECO:0000256" key="1">
    <source>
        <dbReference type="ARBA" id="ARBA00007923"/>
    </source>
</evidence>
<gene>
    <name evidence="6" type="ORF">COCON_G00217270</name>
</gene>
<dbReference type="InterPro" id="IPR035892">
    <property type="entry name" value="C2_domain_sf"/>
</dbReference>
<dbReference type="PANTHER" id="PTHR45911:SF3">
    <property type="entry name" value="DYSFERLIN-RELATED"/>
    <property type="match status" value="1"/>
</dbReference>
<evidence type="ECO:0000256" key="3">
    <source>
        <dbReference type="ARBA" id="ARBA00022837"/>
    </source>
</evidence>
<dbReference type="InterPro" id="IPR000008">
    <property type="entry name" value="C2_dom"/>
</dbReference>
<dbReference type="SUPFAM" id="SSF49562">
    <property type="entry name" value="C2 domain (Calcium/lipid-binding domain, CaLB)"/>
    <property type="match status" value="1"/>
</dbReference>
<feature type="domain" description="C2" evidence="5">
    <location>
        <begin position="23"/>
        <end position="155"/>
    </location>
</feature>
<feature type="compositionally biased region" description="Basic and acidic residues" evidence="4">
    <location>
        <begin position="489"/>
        <end position="507"/>
    </location>
</feature>
<dbReference type="Gene3D" id="2.60.40.150">
    <property type="entry name" value="C2 domain"/>
    <property type="match status" value="1"/>
</dbReference>
<dbReference type="AlphaFoldDB" id="A0A9Q1CY93"/>
<feature type="compositionally biased region" description="Low complexity" evidence="4">
    <location>
        <begin position="351"/>
        <end position="368"/>
    </location>
</feature>
<dbReference type="PANTHER" id="PTHR45911">
    <property type="entry name" value="C2 DOMAIN-CONTAINING PROTEIN"/>
    <property type="match status" value="1"/>
</dbReference>
<evidence type="ECO:0000256" key="4">
    <source>
        <dbReference type="SAM" id="MobiDB-lite"/>
    </source>
</evidence>
<evidence type="ECO:0000256" key="2">
    <source>
        <dbReference type="ARBA" id="ARBA00022723"/>
    </source>
</evidence>
<name>A0A9Q1CY93_CONCO</name>
<evidence type="ECO:0000313" key="6">
    <source>
        <dbReference type="EMBL" id="KAJ8252415.1"/>
    </source>
</evidence>
<dbReference type="GO" id="GO:0005509">
    <property type="term" value="F:calcium ion binding"/>
    <property type="evidence" value="ECO:0007669"/>
    <property type="project" value="TreeGrafter"/>
</dbReference>
<dbReference type="PROSITE" id="PS50004">
    <property type="entry name" value="C2"/>
    <property type="match status" value="1"/>
</dbReference>
<dbReference type="OrthoDB" id="423283at2759"/>
<comment type="caution">
    <text evidence="6">The sequence shown here is derived from an EMBL/GenBank/DDBJ whole genome shotgun (WGS) entry which is preliminary data.</text>
</comment>
<dbReference type="GO" id="GO:0030672">
    <property type="term" value="C:synaptic vesicle membrane"/>
    <property type="evidence" value="ECO:0007669"/>
    <property type="project" value="TreeGrafter"/>
</dbReference>
<proteinExistence type="inferred from homology"/>
<feature type="region of interest" description="Disordered" evidence="4">
    <location>
        <begin position="220"/>
        <end position="273"/>
    </location>
</feature>
<dbReference type="Pfam" id="PF00168">
    <property type="entry name" value="C2"/>
    <property type="match status" value="1"/>
</dbReference>
<protein>
    <recommendedName>
        <fullName evidence="5">C2 domain-containing protein</fullName>
    </recommendedName>
</protein>
<dbReference type="Proteomes" id="UP001152803">
    <property type="component" value="Unassembled WGS sequence"/>
</dbReference>
<feature type="compositionally biased region" description="Low complexity" evidence="4">
    <location>
        <begin position="439"/>
        <end position="451"/>
    </location>
</feature>
<dbReference type="PRINTS" id="PR00360">
    <property type="entry name" value="C2DOMAIN"/>
</dbReference>
<dbReference type="SMART" id="SM00239">
    <property type="entry name" value="C2"/>
    <property type="match status" value="1"/>
</dbReference>
<feature type="compositionally biased region" description="Polar residues" evidence="4">
    <location>
        <begin position="223"/>
        <end position="234"/>
    </location>
</feature>
<keyword evidence="2" id="KW-0479">Metal-binding</keyword>
<comment type="similarity">
    <text evidence="1">Belongs to the MCTP family.</text>
</comment>
<evidence type="ECO:0000313" key="7">
    <source>
        <dbReference type="Proteomes" id="UP001152803"/>
    </source>
</evidence>
<feature type="compositionally biased region" description="Basic and acidic residues" evidence="4">
    <location>
        <begin position="468"/>
        <end position="477"/>
    </location>
</feature>
<accession>A0A9Q1CY93</accession>
<feature type="region of interest" description="Disordered" evidence="4">
    <location>
        <begin position="429"/>
        <end position="507"/>
    </location>
</feature>
<organism evidence="6 7">
    <name type="scientific">Conger conger</name>
    <name type="common">Conger eel</name>
    <name type="synonym">Muraena conger</name>
    <dbReference type="NCBI Taxonomy" id="82655"/>
    <lineage>
        <taxon>Eukaryota</taxon>
        <taxon>Metazoa</taxon>
        <taxon>Chordata</taxon>
        <taxon>Craniata</taxon>
        <taxon>Vertebrata</taxon>
        <taxon>Euteleostomi</taxon>
        <taxon>Actinopterygii</taxon>
        <taxon>Neopterygii</taxon>
        <taxon>Teleostei</taxon>
        <taxon>Anguilliformes</taxon>
        <taxon>Congridae</taxon>
        <taxon>Conger</taxon>
    </lineage>
</organism>
<dbReference type="GO" id="GO:0046928">
    <property type="term" value="P:regulation of neurotransmitter secretion"/>
    <property type="evidence" value="ECO:0007669"/>
    <property type="project" value="TreeGrafter"/>
</dbReference>
<keyword evidence="3" id="KW-0106">Calcium</keyword>
<dbReference type="EMBL" id="JAFJMO010000017">
    <property type="protein sequence ID" value="KAJ8252415.1"/>
    <property type="molecule type" value="Genomic_DNA"/>
</dbReference>
<feature type="compositionally biased region" description="Gly residues" evidence="4">
    <location>
        <begin position="325"/>
        <end position="340"/>
    </location>
</feature>
<keyword evidence="7" id="KW-1185">Reference proteome</keyword>
<evidence type="ECO:0000259" key="5">
    <source>
        <dbReference type="PROSITE" id="PS50004"/>
    </source>
</evidence>
<sequence length="597" mass="63287">MLDAGRRPERDSRNIVVETVNTSMAAIVSEIRGLQTEEDETRVLRVKIVAGIGLAKKDILGASDPYTKVSLYDPVNGELISLQTKTIKRTLDPKWNEEFFFKVHPQKHRLLFEVFDENRLAGPGAQSKQALEVAGGVFAHSLKALRTAGSQTGLSNRVTRQEMAATVLPGRDPANDRNHRTGIRSRLPAPSLSPGFGHASLAPRPARELGRMAGRLRLHFASRRSSTDPLSETRSLGEGTDPLSETRGLGEGTDPLSETRGLGEGTDRPGDSVAHGAVRMRTAPGQQGQLGQLGALAPEDSNLPKRGAGCCMTSTLQISLQPCRQGGGPGGPGGPGGSPSGGDVAPGLDGGSCDSSSASDGGYCSSGSVFDPEGPERAGPERAGPAPLRRCSSLVIFPRSPCSTPPASPLAPEASCFHTSRQLQLRAGEPAQEGERGAPRGPAAPAANGPRLCRTGGPWAELRAPPRGGRERAERHSSVLLHFAQARPPARDRPEPRPEPRLEPHPEPRYRHVKLFRSTSACQPTDRTQGWPDRAGNAPIMHCSGASPWRCPTRVSPAILAPRTCTFTCPAAQRGPSLRTAAVNLTVFSAPVDRTPG</sequence>
<reference evidence="6" key="1">
    <citation type="journal article" date="2023" name="Science">
        <title>Genome structures resolve the early diversification of teleost fishes.</title>
        <authorList>
            <person name="Parey E."/>
            <person name="Louis A."/>
            <person name="Montfort J."/>
            <person name="Bouchez O."/>
            <person name="Roques C."/>
            <person name="Iampietro C."/>
            <person name="Lluch J."/>
            <person name="Castinel A."/>
            <person name="Donnadieu C."/>
            <person name="Desvignes T."/>
            <person name="Floi Bucao C."/>
            <person name="Jouanno E."/>
            <person name="Wen M."/>
            <person name="Mejri S."/>
            <person name="Dirks R."/>
            <person name="Jansen H."/>
            <person name="Henkel C."/>
            <person name="Chen W.J."/>
            <person name="Zahm M."/>
            <person name="Cabau C."/>
            <person name="Klopp C."/>
            <person name="Thompson A.W."/>
            <person name="Robinson-Rechavi M."/>
            <person name="Braasch I."/>
            <person name="Lecointre G."/>
            <person name="Bobe J."/>
            <person name="Postlethwait J.H."/>
            <person name="Berthelot C."/>
            <person name="Roest Crollius H."/>
            <person name="Guiguen Y."/>
        </authorList>
    </citation>
    <scope>NUCLEOTIDE SEQUENCE</scope>
    <source>
        <strain evidence="6">Concon-B</strain>
    </source>
</reference>